<dbReference type="AlphaFoldDB" id="A0A382HRY9"/>
<dbReference type="GO" id="GO:0009245">
    <property type="term" value="P:lipid A biosynthetic process"/>
    <property type="evidence" value="ECO:0007669"/>
    <property type="project" value="UniProtKB-KW"/>
</dbReference>
<dbReference type="EMBL" id="UINC01062884">
    <property type="protein sequence ID" value="SVB89929.1"/>
    <property type="molecule type" value="Genomic_DNA"/>
</dbReference>
<gene>
    <name evidence="8" type="ORF">METZ01_LOCUS242783</name>
</gene>
<evidence type="ECO:0000256" key="6">
    <source>
        <dbReference type="ARBA" id="ARBA00023098"/>
    </source>
</evidence>
<evidence type="ECO:0000256" key="4">
    <source>
        <dbReference type="ARBA" id="ARBA00022676"/>
    </source>
</evidence>
<keyword evidence="5" id="KW-0808">Transferase</keyword>
<evidence type="ECO:0000256" key="1">
    <source>
        <dbReference type="ARBA" id="ARBA00012687"/>
    </source>
</evidence>
<keyword evidence="4" id="KW-0328">Glycosyltransferase</keyword>
<feature type="non-terminal residue" evidence="8">
    <location>
        <position position="273"/>
    </location>
</feature>
<dbReference type="GO" id="GO:0008915">
    <property type="term" value="F:lipid-A-disaccharide synthase activity"/>
    <property type="evidence" value="ECO:0007669"/>
    <property type="project" value="UniProtKB-EC"/>
</dbReference>
<keyword evidence="2" id="KW-0444">Lipid biosynthesis</keyword>
<evidence type="ECO:0000256" key="2">
    <source>
        <dbReference type="ARBA" id="ARBA00022516"/>
    </source>
</evidence>
<dbReference type="InterPro" id="IPR003835">
    <property type="entry name" value="Glyco_trans_19"/>
</dbReference>
<dbReference type="GO" id="GO:0005543">
    <property type="term" value="F:phospholipid binding"/>
    <property type="evidence" value="ECO:0007669"/>
    <property type="project" value="TreeGrafter"/>
</dbReference>
<dbReference type="Pfam" id="PF02684">
    <property type="entry name" value="LpxB"/>
    <property type="match status" value="1"/>
</dbReference>
<keyword evidence="3" id="KW-0441">Lipid A biosynthesis</keyword>
<evidence type="ECO:0000256" key="7">
    <source>
        <dbReference type="ARBA" id="ARBA00048975"/>
    </source>
</evidence>
<organism evidence="8">
    <name type="scientific">marine metagenome</name>
    <dbReference type="NCBI Taxonomy" id="408172"/>
    <lineage>
        <taxon>unclassified sequences</taxon>
        <taxon>metagenomes</taxon>
        <taxon>ecological metagenomes</taxon>
    </lineage>
</organism>
<evidence type="ECO:0000313" key="8">
    <source>
        <dbReference type="EMBL" id="SVB89929.1"/>
    </source>
</evidence>
<reference evidence="8" key="1">
    <citation type="submission" date="2018-05" db="EMBL/GenBank/DDBJ databases">
        <authorList>
            <person name="Lanie J.A."/>
            <person name="Ng W.-L."/>
            <person name="Kazmierczak K.M."/>
            <person name="Andrzejewski T.M."/>
            <person name="Davidsen T.M."/>
            <person name="Wayne K.J."/>
            <person name="Tettelin H."/>
            <person name="Glass J.I."/>
            <person name="Rusch D."/>
            <person name="Podicherti R."/>
            <person name="Tsui H.-C.T."/>
            <person name="Winkler M.E."/>
        </authorList>
    </citation>
    <scope>NUCLEOTIDE SEQUENCE</scope>
</reference>
<dbReference type="PANTHER" id="PTHR30372">
    <property type="entry name" value="LIPID-A-DISACCHARIDE SYNTHASE"/>
    <property type="match status" value="1"/>
</dbReference>
<dbReference type="SUPFAM" id="SSF53756">
    <property type="entry name" value="UDP-Glycosyltransferase/glycogen phosphorylase"/>
    <property type="match status" value="1"/>
</dbReference>
<keyword evidence="6" id="KW-0443">Lipid metabolism</keyword>
<comment type="catalytic activity">
    <reaction evidence="7">
        <text>a lipid X + a UDP-2-N,3-O-bis[(3R)-3-hydroxyacyl]-alpha-D-glucosamine = a lipid A disaccharide + UDP + H(+)</text>
        <dbReference type="Rhea" id="RHEA:67828"/>
        <dbReference type="ChEBI" id="CHEBI:15378"/>
        <dbReference type="ChEBI" id="CHEBI:58223"/>
        <dbReference type="ChEBI" id="CHEBI:137748"/>
        <dbReference type="ChEBI" id="CHEBI:176338"/>
        <dbReference type="ChEBI" id="CHEBI:176343"/>
        <dbReference type="EC" id="2.4.1.182"/>
    </reaction>
</comment>
<name>A0A382HRY9_9ZZZZ</name>
<accession>A0A382HRY9</accession>
<dbReference type="PANTHER" id="PTHR30372:SF4">
    <property type="entry name" value="LIPID-A-DISACCHARIDE SYNTHASE, MITOCHONDRIAL-RELATED"/>
    <property type="match status" value="1"/>
</dbReference>
<sequence length="273" mass="30148">MKSPTILILTGEVSGDDWGAGLASQLKKKFPRSCLLGIGGSLMKAQGVKLIADIDQLSLMGLGGVTTKLPFLFNLRRKVLDVLRDQEVDLIVAIDFAGFNMSVIKAAYQKGVKVVYYVAPKVWAWGAGRTKNLVQSTDHIAVIFPFEEQLFTDAGGKATFVGHPLVDHEFPSQDDRSDFCETWNLDPDRPILALCPGSRPREIARHLDLFVHTGQKVIERFPEMQLAIARSRSIPSAKLWKEQIPLVDEGRRLLAHSRTGLLKSGTVTLEACL</sequence>
<dbReference type="GO" id="GO:0016020">
    <property type="term" value="C:membrane"/>
    <property type="evidence" value="ECO:0007669"/>
    <property type="project" value="GOC"/>
</dbReference>
<protein>
    <recommendedName>
        <fullName evidence="1">lipid-A-disaccharide synthase</fullName>
        <ecNumber evidence="1">2.4.1.182</ecNumber>
    </recommendedName>
</protein>
<evidence type="ECO:0000256" key="3">
    <source>
        <dbReference type="ARBA" id="ARBA00022556"/>
    </source>
</evidence>
<proteinExistence type="predicted"/>
<evidence type="ECO:0000256" key="5">
    <source>
        <dbReference type="ARBA" id="ARBA00022679"/>
    </source>
</evidence>
<dbReference type="EC" id="2.4.1.182" evidence="1"/>